<proteinExistence type="predicted"/>
<comment type="caution">
    <text evidence="1">The sequence shown here is derived from an EMBL/GenBank/DDBJ whole genome shotgun (WGS) entry which is preliminary data.</text>
</comment>
<reference evidence="1 2" key="1">
    <citation type="submission" date="2017-11" db="EMBL/GenBank/DDBJ databases">
        <title>De novo assembly and phasing of dikaryotic genomes from two isolates of Puccinia coronata f. sp. avenae, the causal agent of oat crown rust.</title>
        <authorList>
            <person name="Miller M.E."/>
            <person name="Zhang Y."/>
            <person name="Omidvar V."/>
            <person name="Sperschneider J."/>
            <person name="Schwessinger B."/>
            <person name="Raley C."/>
            <person name="Palmer J.M."/>
            <person name="Garnica D."/>
            <person name="Upadhyaya N."/>
            <person name="Rathjen J."/>
            <person name="Taylor J.M."/>
            <person name="Park R.F."/>
            <person name="Dodds P.N."/>
            <person name="Hirsch C.D."/>
            <person name="Kianian S.F."/>
            <person name="Figueroa M."/>
        </authorList>
    </citation>
    <scope>NUCLEOTIDE SEQUENCE [LARGE SCALE GENOMIC DNA]</scope>
    <source>
        <strain evidence="1">12NC29</strain>
    </source>
</reference>
<organism evidence="1 2">
    <name type="scientific">Puccinia coronata f. sp. avenae</name>
    <dbReference type="NCBI Taxonomy" id="200324"/>
    <lineage>
        <taxon>Eukaryota</taxon>
        <taxon>Fungi</taxon>
        <taxon>Dikarya</taxon>
        <taxon>Basidiomycota</taxon>
        <taxon>Pucciniomycotina</taxon>
        <taxon>Pucciniomycetes</taxon>
        <taxon>Pucciniales</taxon>
        <taxon>Pucciniaceae</taxon>
        <taxon>Puccinia</taxon>
    </lineage>
</organism>
<accession>A0A2N5W802</accession>
<keyword evidence="2" id="KW-1185">Reference proteome</keyword>
<dbReference type="EMBL" id="PGCJ01000003">
    <property type="protein sequence ID" value="PLW58376.1"/>
    <property type="molecule type" value="Genomic_DNA"/>
</dbReference>
<evidence type="ECO:0000313" key="1">
    <source>
        <dbReference type="EMBL" id="PLW58376.1"/>
    </source>
</evidence>
<gene>
    <name evidence="1" type="ORF">PCANC_00484</name>
</gene>
<dbReference type="AlphaFoldDB" id="A0A2N5W802"/>
<sequence length="81" mass="9386">MVIVSIGRFWFWNQKRLIDAFLFMRQLDASGLGTRHVRTEVEPKRHSDALEPSLGRFLLGKRPNDGGGFQELDLWCTPTLR</sequence>
<evidence type="ECO:0000313" key="2">
    <source>
        <dbReference type="Proteomes" id="UP000235388"/>
    </source>
</evidence>
<dbReference type="Proteomes" id="UP000235388">
    <property type="component" value="Unassembled WGS sequence"/>
</dbReference>
<name>A0A2N5W802_9BASI</name>
<protein>
    <submittedName>
        <fullName evidence="1">Uncharacterized protein</fullName>
    </submittedName>
</protein>